<evidence type="ECO:0000313" key="2">
    <source>
        <dbReference type="EMBL" id="TGN39957.1"/>
    </source>
</evidence>
<accession>A0A4Z1BJG4</accession>
<keyword evidence="1" id="KW-0812">Transmembrane</keyword>
<comment type="caution">
    <text evidence="2">The sequence shown here is derived from an EMBL/GenBank/DDBJ whole genome shotgun (WGS) entry which is preliminary data.</text>
</comment>
<feature type="transmembrane region" description="Helical" evidence="1">
    <location>
        <begin position="142"/>
        <end position="163"/>
    </location>
</feature>
<proteinExistence type="predicted"/>
<keyword evidence="3" id="KW-1185">Reference proteome</keyword>
<protein>
    <submittedName>
        <fullName evidence="2">Uncharacterized protein</fullName>
    </submittedName>
</protein>
<keyword evidence="1" id="KW-0472">Membrane</keyword>
<gene>
    <name evidence="2" type="ORF">E5Q11_06580</name>
</gene>
<dbReference type="EMBL" id="SRPF01000002">
    <property type="protein sequence ID" value="TGN39957.1"/>
    <property type="molecule type" value="Genomic_DNA"/>
</dbReference>
<dbReference type="RefSeq" id="WP_135802621.1">
    <property type="nucleotide sequence ID" value="NZ_SRPF01000002.1"/>
</dbReference>
<sequence length="346" mass="39788">MSSTDPHTGRLKASTYAPGAYCRDAIPQQQALETRDGFTRAVGGTDYLERLPWGDYAYLDIHVRPNYLSNYQERLASGKRYMAGGAWTHHQKPKDLMKMRWRLLLAIPGAFADYGMLKLFLACALLADIASHIKFGTFNGTYLVAIVFGLHLFCRYPLTWLVGRYGHLLTKDRGCGFFRTTGIVKFRTWKEETFEAPFVEFDPYISFHVSPKGPVTHKLELYHRYTGWSTVVASTGHLTTTELYAHWDELQRYMDVSQPLPDVPTLEPYRHLDPTTAEYDAAGKRGRPADYWATMDIEWWEKEGYPAHMEKIRNFPWKTLKDRMAQSVPNLNDGSYIPAVGYQTFL</sequence>
<feature type="transmembrane region" description="Helical" evidence="1">
    <location>
        <begin position="103"/>
        <end position="130"/>
    </location>
</feature>
<dbReference type="Proteomes" id="UP000298325">
    <property type="component" value="Unassembled WGS sequence"/>
</dbReference>
<keyword evidence="1" id="KW-1133">Transmembrane helix</keyword>
<name>A0A4Z1BJG4_9GAMM</name>
<organism evidence="2 3">
    <name type="scientific">Marinobacter confluentis</name>
    <dbReference type="NCBI Taxonomy" id="1697557"/>
    <lineage>
        <taxon>Bacteria</taxon>
        <taxon>Pseudomonadati</taxon>
        <taxon>Pseudomonadota</taxon>
        <taxon>Gammaproteobacteria</taxon>
        <taxon>Pseudomonadales</taxon>
        <taxon>Marinobacteraceae</taxon>
        <taxon>Marinobacter</taxon>
    </lineage>
</organism>
<reference evidence="2 3" key="1">
    <citation type="submission" date="2019-04" db="EMBL/GenBank/DDBJ databases">
        <authorList>
            <person name="Park S."/>
            <person name="Yoon J.-H."/>
        </authorList>
    </citation>
    <scope>NUCLEOTIDE SEQUENCE [LARGE SCALE GENOMIC DNA]</scope>
    <source>
        <strain evidence="2 3">HJM-18</strain>
    </source>
</reference>
<evidence type="ECO:0000313" key="3">
    <source>
        <dbReference type="Proteomes" id="UP000298325"/>
    </source>
</evidence>
<dbReference type="AlphaFoldDB" id="A0A4Z1BJG4"/>
<dbReference type="OrthoDB" id="6160351at2"/>
<evidence type="ECO:0000256" key="1">
    <source>
        <dbReference type="SAM" id="Phobius"/>
    </source>
</evidence>